<dbReference type="EMBL" id="QKWP01000993">
    <property type="protein sequence ID" value="RIB12752.1"/>
    <property type="molecule type" value="Genomic_DNA"/>
</dbReference>
<reference evidence="1 2" key="1">
    <citation type="submission" date="2018-06" db="EMBL/GenBank/DDBJ databases">
        <title>Comparative genomics reveals the genomic features of Rhizophagus irregularis, R. cerebriforme, R. diaphanum and Gigaspora rosea, and their symbiotic lifestyle signature.</title>
        <authorList>
            <person name="Morin E."/>
            <person name="San Clemente H."/>
            <person name="Chen E.C.H."/>
            <person name="De La Providencia I."/>
            <person name="Hainaut M."/>
            <person name="Kuo A."/>
            <person name="Kohler A."/>
            <person name="Murat C."/>
            <person name="Tang N."/>
            <person name="Roy S."/>
            <person name="Loubradou J."/>
            <person name="Henrissat B."/>
            <person name="Grigoriev I.V."/>
            <person name="Corradi N."/>
            <person name="Roux C."/>
            <person name="Martin F.M."/>
        </authorList>
    </citation>
    <scope>NUCLEOTIDE SEQUENCE [LARGE SCALE GENOMIC DNA]</scope>
    <source>
        <strain evidence="1 2">DAOM 194757</strain>
    </source>
</reference>
<protein>
    <submittedName>
        <fullName evidence="1">Uncharacterized protein</fullName>
    </submittedName>
</protein>
<dbReference type="OrthoDB" id="2484536at2759"/>
<name>A0A397USI3_9GLOM</name>
<sequence length="154" mass="17839">MEASLDEVMKMNTIMRSLQKVFIKIEHYINSNNNKNDVIKACRNDNSDERKIDKSSRKNMMISSISIDKIFRDDIKLNNISKANGGINSIEDVDEMSNDKGISKDDLEIKIGIIDNKNNVRDDVKTVIKIEEIRTPVYRFLKNIKQNIIIKYKS</sequence>
<gene>
    <name evidence="1" type="ORF">C2G38_2041569</name>
</gene>
<dbReference type="Proteomes" id="UP000266673">
    <property type="component" value="Unassembled WGS sequence"/>
</dbReference>
<proteinExistence type="predicted"/>
<comment type="caution">
    <text evidence="1">The sequence shown here is derived from an EMBL/GenBank/DDBJ whole genome shotgun (WGS) entry which is preliminary data.</text>
</comment>
<dbReference type="AlphaFoldDB" id="A0A397USI3"/>
<organism evidence="1 2">
    <name type="scientific">Gigaspora rosea</name>
    <dbReference type="NCBI Taxonomy" id="44941"/>
    <lineage>
        <taxon>Eukaryota</taxon>
        <taxon>Fungi</taxon>
        <taxon>Fungi incertae sedis</taxon>
        <taxon>Mucoromycota</taxon>
        <taxon>Glomeromycotina</taxon>
        <taxon>Glomeromycetes</taxon>
        <taxon>Diversisporales</taxon>
        <taxon>Gigasporaceae</taxon>
        <taxon>Gigaspora</taxon>
    </lineage>
</organism>
<evidence type="ECO:0000313" key="1">
    <source>
        <dbReference type="EMBL" id="RIB12752.1"/>
    </source>
</evidence>
<evidence type="ECO:0000313" key="2">
    <source>
        <dbReference type="Proteomes" id="UP000266673"/>
    </source>
</evidence>
<keyword evidence="2" id="KW-1185">Reference proteome</keyword>
<accession>A0A397USI3</accession>